<dbReference type="HOGENOM" id="CLU_1169255_0_0_9"/>
<dbReference type="eggNOG" id="COG0457">
    <property type="taxonomic scope" value="Bacteria"/>
</dbReference>
<sequence>MKKTYKDMSAEECARHYLRGRLKVLLLFTLTLFVVFLADFAATDYIYPLKYGDAETVEIYTGISKTQNLIFFILVVFISIFTIVRILLKQAAIQNIFLNQCDPEKYIAAEKIICKKAGLGFRTRRQKCMVANAYAACGDFEGALKFYEKVMPKDVNKLRDVYILGGLASYYLNLEDRKTAGIYIARLEELKTSGKKRGSRLDMTLNHLKSVVAIQEGKFEKRGRRLDTVMRA</sequence>
<feature type="transmembrane region" description="Helical" evidence="1">
    <location>
        <begin position="24"/>
        <end position="47"/>
    </location>
</feature>
<dbReference type="Proteomes" id="UP000005753">
    <property type="component" value="Chromosome"/>
</dbReference>
<accession>I5AXP3</accession>
<evidence type="ECO:0008006" key="4">
    <source>
        <dbReference type="Google" id="ProtNLM"/>
    </source>
</evidence>
<evidence type="ECO:0000256" key="1">
    <source>
        <dbReference type="SAM" id="Phobius"/>
    </source>
</evidence>
<evidence type="ECO:0000313" key="2">
    <source>
        <dbReference type="EMBL" id="EIM58566.1"/>
    </source>
</evidence>
<dbReference type="OrthoDB" id="2003340at2"/>
<organism evidence="2 3">
    <name type="scientific">Eubacterium cellulosolvens (strain ATCC 43171 / JCM 9499 / 6)</name>
    <name type="common">Cillobacterium cellulosolvens</name>
    <dbReference type="NCBI Taxonomy" id="633697"/>
    <lineage>
        <taxon>Bacteria</taxon>
        <taxon>Bacillati</taxon>
        <taxon>Bacillota</taxon>
        <taxon>Clostridia</taxon>
        <taxon>Eubacteriales</taxon>
        <taxon>Eubacteriaceae</taxon>
        <taxon>Eubacterium</taxon>
    </lineage>
</organism>
<gene>
    <name evidence="2" type="ORF">EubceDRAFT1_2876</name>
</gene>
<name>I5AXP3_EUBC6</name>
<reference evidence="2 3" key="2">
    <citation type="submission" date="2012-02" db="EMBL/GenBank/DDBJ databases">
        <title>Improved High-Quality Draft sequence of Eubacterium cellulosolvens 6.</title>
        <authorList>
            <consortium name="US DOE Joint Genome Institute"/>
            <person name="Lucas S."/>
            <person name="Han J."/>
            <person name="Lapidus A."/>
            <person name="Cheng J.-F."/>
            <person name="Goodwin L."/>
            <person name="Pitluck S."/>
            <person name="Peters L."/>
            <person name="Mikhailova N."/>
            <person name="Gu W."/>
            <person name="Detter J.C."/>
            <person name="Han C."/>
            <person name="Tapia R."/>
            <person name="Land M."/>
            <person name="Hauser L."/>
            <person name="Kyrpides N."/>
            <person name="Ivanova N."/>
            <person name="Pagani I."/>
            <person name="Johnson E."/>
            <person name="Mukhopadhyay B."/>
            <person name="Anderson I."/>
            <person name="Woyke T."/>
        </authorList>
    </citation>
    <scope>NUCLEOTIDE SEQUENCE [LARGE SCALE GENOMIC DNA]</scope>
    <source>
        <strain evidence="2 3">6</strain>
    </source>
</reference>
<evidence type="ECO:0000313" key="3">
    <source>
        <dbReference type="Proteomes" id="UP000005753"/>
    </source>
</evidence>
<keyword evidence="1" id="KW-1133">Transmembrane helix</keyword>
<keyword evidence="1" id="KW-0812">Transmembrane</keyword>
<keyword evidence="3" id="KW-1185">Reference proteome</keyword>
<dbReference type="EMBL" id="CM001487">
    <property type="protein sequence ID" value="EIM58566.1"/>
    <property type="molecule type" value="Genomic_DNA"/>
</dbReference>
<reference evidence="2 3" key="1">
    <citation type="submission" date="2010-08" db="EMBL/GenBank/DDBJ databases">
        <authorList>
            <consortium name="US DOE Joint Genome Institute (JGI-PGF)"/>
            <person name="Lucas S."/>
            <person name="Copeland A."/>
            <person name="Lapidus A."/>
            <person name="Cheng J.-F."/>
            <person name="Bruce D."/>
            <person name="Goodwin L."/>
            <person name="Pitluck S."/>
            <person name="Land M.L."/>
            <person name="Hauser L."/>
            <person name="Chang Y.-J."/>
            <person name="Anderson I.J."/>
            <person name="Johnson E."/>
            <person name="Mulhopadhyay B."/>
            <person name="Kyrpides N."/>
            <person name="Woyke T.J."/>
        </authorList>
    </citation>
    <scope>NUCLEOTIDE SEQUENCE [LARGE SCALE GENOMIC DNA]</scope>
    <source>
        <strain evidence="2 3">6</strain>
    </source>
</reference>
<keyword evidence="1" id="KW-0472">Membrane</keyword>
<dbReference type="AlphaFoldDB" id="I5AXP3"/>
<proteinExistence type="predicted"/>
<feature type="transmembrane region" description="Helical" evidence="1">
    <location>
        <begin position="67"/>
        <end position="88"/>
    </location>
</feature>
<protein>
    <recommendedName>
        <fullName evidence="4">Tetratricopeptide repeat protein</fullName>
    </recommendedName>
</protein>